<dbReference type="InterPro" id="IPR008471">
    <property type="entry name" value="MnmC-like_methylTransf"/>
</dbReference>
<dbReference type="InterPro" id="IPR029063">
    <property type="entry name" value="SAM-dependent_MTases_sf"/>
</dbReference>
<dbReference type="AlphaFoldDB" id="A0A292YB25"/>
<keyword evidence="3" id="KW-1185">Reference proteome</keyword>
<evidence type="ECO:0000259" key="1">
    <source>
        <dbReference type="Pfam" id="PF05430"/>
    </source>
</evidence>
<comment type="caution">
    <text evidence="2">The sequence shown here is derived from an EMBL/GenBank/DDBJ whole genome shotgun (WGS) entry which is preliminary data.</text>
</comment>
<dbReference type="GO" id="GO:0016645">
    <property type="term" value="F:oxidoreductase activity, acting on the CH-NH group of donors"/>
    <property type="evidence" value="ECO:0007669"/>
    <property type="project" value="InterPro"/>
</dbReference>
<evidence type="ECO:0000313" key="2">
    <source>
        <dbReference type="EMBL" id="GAX86968.1"/>
    </source>
</evidence>
<sequence length="242" mass="28738">MQGERLQKIQTNDGSFTLKSEKYNECYHSSEGAVRESLYKHIYPSFSVIKKKEINILDICFGLGYNTFLSVLNRPKGVKLNLFSPEMDESLVRNLKKFPYPEEFEKIRHIIKKVSKNFYYEDEWIKIELFIGDAREYIKKLKNIDIVYQDAFSPKVNKELWTMEYFTQIKKILNKNGIITTYSVATPVRCALYKLGFKLYTHNTDKIRKGTIASFADLPFKKVDFEEKLRRVDCYYYKDERV</sequence>
<protein>
    <recommendedName>
        <fullName evidence="1">MnmC-like methyltransferase domain-containing protein</fullName>
    </recommendedName>
</protein>
<dbReference type="EMBL" id="BDME01000001">
    <property type="protein sequence ID" value="GAX86968.1"/>
    <property type="molecule type" value="Genomic_DNA"/>
</dbReference>
<gene>
    <name evidence="2" type="ORF">LNAT_P0263</name>
</gene>
<dbReference type="Pfam" id="PF05430">
    <property type="entry name" value="Methyltransf_30"/>
    <property type="match status" value="1"/>
</dbReference>
<dbReference type="SUPFAM" id="SSF53335">
    <property type="entry name" value="S-adenosyl-L-methionine-dependent methyltransferases"/>
    <property type="match status" value="1"/>
</dbReference>
<dbReference type="Gene3D" id="3.40.50.150">
    <property type="entry name" value="Vaccinia Virus protein VP39"/>
    <property type="match status" value="1"/>
</dbReference>
<dbReference type="PANTHER" id="PTHR39963:SF1">
    <property type="entry name" value="MNMC-LIKE METHYLTRANSFERASE DOMAIN-CONTAINING PROTEIN"/>
    <property type="match status" value="1"/>
</dbReference>
<dbReference type="OrthoDB" id="9786494at2"/>
<organism evidence="2 3">
    <name type="scientific">Lebetimonas natsushimae</name>
    <dbReference type="NCBI Taxonomy" id="1936991"/>
    <lineage>
        <taxon>Bacteria</taxon>
        <taxon>Pseudomonadati</taxon>
        <taxon>Campylobacterota</taxon>
        <taxon>Epsilonproteobacteria</taxon>
        <taxon>Nautiliales</taxon>
        <taxon>Nautiliaceae</taxon>
        <taxon>Lebetimonas</taxon>
    </lineage>
</organism>
<dbReference type="Proteomes" id="UP000217944">
    <property type="component" value="Unassembled WGS sequence"/>
</dbReference>
<evidence type="ECO:0000313" key="3">
    <source>
        <dbReference type="Proteomes" id="UP000217944"/>
    </source>
</evidence>
<name>A0A292YB25_9BACT</name>
<accession>A0A292YB25</accession>
<dbReference type="PANTHER" id="PTHR39963">
    <property type="entry name" value="SLL0983 PROTEIN"/>
    <property type="match status" value="1"/>
</dbReference>
<reference evidence="2 3" key="1">
    <citation type="journal article" date="2017" name="Syst. Appl. Microbiol.">
        <title>Lebetimonas natsushimae sp. nov., a novel strictly anaerobic, moderately thermophilic chemoautotroph isolated from a deep-sea hydrothermal vent polychaete nest in the Mid-Okinawa Trough.</title>
        <authorList>
            <person name="Nagata R."/>
            <person name="Takaki Y."/>
            <person name="Tame A."/>
            <person name="Nunoura T."/>
            <person name="Muto H."/>
            <person name="Mino S."/>
            <person name="Sawayama S."/>
            <person name="Takai K."/>
            <person name="Nakagawa S."/>
        </authorList>
    </citation>
    <scope>NUCLEOTIDE SEQUENCE [LARGE SCALE GENOMIC DNA]</scope>
    <source>
        <strain evidence="2 3">HS1857</strain>
    </source>
</reference>
<feature type="domain" description="MnmC-like methyltransferase" evidence="1">
    <location>
        <begin position="113"/>
        <end position="202"/>
    </location>
</feature>
<proteinExistence type="predicted"/>